<dbReference type="AlphaFoldDB" id="A0A6A4B634"/>
<proteinExistence type="predicted"/>
<evidence type="ECO:0000313" key="2">
    <source>
        <dbReference type="EMBL" id="KAE8962595.1"/>
    </source>
</evidence>
<organism evidence="3 5">
    <name type="scientific">Phytophthora rubi</name>
    <dbReference type="NCBI Taxonomy" id="129364"/>
    <lineage>
        <taxon>Eukaryota</taxon>
        <taxon>Sar</taxon>
        <taxon>Stramenopiles</taxon>
        <taxon>Oomycota</taxon>
        <taxon>Peronosporomycetes</taxon>
        <taxon>Peronosporales</taxon>
        <taxon>Peronosporaceae</taxon>
        <taxon>Phytophthora</taxon>
    </lineage>
</organism>
<evidence type="ECO:0000313" key="4">
    <source>
        <dbReference type="Proteomes" id="UP000429607"/>
    </source>
</evidence>
<sequence length="76" mass="8533">MAVRFSSVGRVCHAVLVPIFILSACVGAKRGCRFQNFTPCSRCRVTLHPKHAALNPPNPKIIPDYPEFLIYELTYT</sequence>
<reference evidence="3 5" key="1">
    <citation type="submission" date="2018-08" db="EMBL/GenBank/DDBJ databases">
        <title>Genomic investigation of the strawberry pathogen Phytophthora fragariae indicates pathogenicity is determined by transcriptional variation in three key races.</title>
        <authorList>
            <person name="Adams T.M."/>
            <person name="Armitage A.D."/>
            <person name="Sobczyk M.K."/>
            <person name="Bates H.J."/>
            <person name="Dunwell J.M."/>
            <person name="Nellist C.F."/>
            <person name="Harrison R.J."/>
        </authorList>
    </citation>
    <scope>NUCLEOTIDE SEQUENCE [LARGE SCALE GENOMIC DNA]</scope>
    <source>
        <strain evidence="2 4">SCRP249</strain>
        <strain evidence="3 5">SCRP333</strain>
    </source>
</reference>
<evidence type="ECO:0000313" key="3">
    <source>
        <dbReference type="EMBL" id="KAE9269802.1"/>
    </source>
</evidence>
<dbReference type="Proteomes" id="UP000434957">
    <property type="component" value="Unassembled WGS sequence"/>
</dbReference>
<comment type="caution">
    <text evidence="3">The sequence shown here is derived from an EMBL/GenBank/DDBJ whole genome shotgun (WGS) entry which is preliminary data.</text>
</comment>
<gene>
    <name evidence="2" type="ORF">PR001_g29656</name>
    <name evidence="3" type="ORF">PR003_g31037</name>
</gene>
<dbReference type="PROSITE" id="PS51257">
    <property type="entry name" value="PROKAR_LIPOPROTEIN"/>
    <property type="match status" value="1"/>
</dbReference>
<dbReference type="EMBL" id="QXFT01006192">
    <property type="protein sequence ID" value="KAE9269802.1"/>
    <property type="molecule type" value="Genomic_DNA"/>
</dbReference>
<evidence type="ECO:0000256" key="1">
    <source>
        <dbReference type="SAM" id="SignalP"/>
    </source>
</evidence>
<protein>
    <recommendedName>
        <fullName evidence="6">Secreted protein</fullName>
    </recommendedName>
</protein>
<dbReference type="Proteomes" id="UP000429607">
    <property type="component" value="Unassembled WGS sequence"/>
</dbReference>
<dbReference type="EMBL" id="QXFV01006076">
    <property type="protein sequence ID" value="KAE8962595.1"/>
    <property type="molecule type" value="Genomic_DNA"/>
</dbReference>
<accession>A0A6A4B634</accession>
<feature type="chain" id="PRO_5036167128" description="Secreted protein" evidence="1">
    <location>
        <begin position="29"/>
        <end position="76"/>
    </location>
</feature>
<feature type="signal peptide" evidence="1">
    <location>
        <begin position="1"/>
        <end position="28"/>
    </location>
</feature>
<keyword evidence="1" id="KW-0732">Signal</keyword>
<name>A0A6A4B634_9STRA</name>
<evidence type="ECO:0008006" key="6">
    <source>
        <dbReference type="Google" id="ProtNLM"/>
    </source>
</evidence>
<keyword evidence="5" id="KW-1185">Reference proteome</keyword>
<evidence type="ECO:0000313" key="5">
    <source>
        <dbReference type="Proteomes" id="UP000434957"/>
    </source>
</evidence>